<comment type="similarity">
    <text evidence="1">Belongs to the 5'(3')-deoxyribonucleotidase family.</text>
</comment>
<accession>A0ABY4E0J3</accession>
<dbReference type="SFLD" id="SFLDS00003">
    <property type="entry name" value="Haloacid_Dehalogenase"/>
    <property type="match status" value="1"/>
</dbReference>
<reference evidence="2 3" key="1">
    <citation type="journal article" date="2022" name="Res Sq">
        <title>Evolution of multicellular longitudinally dividing oral cavity symbionts (Neisseriaceae).</title>
        <authorList>
            <person name="Nyongesa S."/>
            <person name="Weber P."/>
            <person name="Bernet E."/>
            <person name="Pullido F."/>
            <person name="Nieckarz M."/>
            <person name="Delaby M."/>
            <person name="Nieves C."/>
            <person name="Viehboeck T."/>
            <person name="Krause N."/>
            <person name="Rivera-Millot A."/>
            <person name="Nakamura A."/>
            <person name="Vischer N."/>
            <person name="VanNieuwenhze M."/>
            <person name="Brun Y."/>
            <person name="Cava F."/>
            <person name="Bulgheresi S."/>
            <person name="Veyrier F."/>
        </authorList>
    </citation>
    <scope>NUCLEOTIDE SEQUENCE [LARGE SCALE GENOMIC DNA]</scope>
    <source>
        <strain evidence="2 3">SN4</strain>
    </source>
</reference>
<dbReference type="RefSeq" id="WP_058357020.1">
    <property type="nucleotide sequence ID" value="NZ_CABKVG010000010.1"/>
</dbReference>
<evidence type="ECO:0000313" key="2">
    <source>
        <dbReference type="EMBL" id="UOO89321.1"/>
    </source>
</evidence>
<evidence type="ECO:0000313" key="3">
    <source>
        <dbReference type="Proteomes" id="UP000832011"/>
    </source>
</evidence>
<organism evidence="2 3">
    <name type="scientific">Vitreoscilla massiliensis</name>
    <dbReference type="NCBI Taxonomy" id="1689272"/>
    <lineage>
        <taxon>Bacteria</taxon>
        <taxon>Pseudomonadati</taxon>
        <taxon>Pseudomonadota</taxon>
        <taxon>Betaproteobacteria</taxon>
        <taxon>Neisseriales</taxon>
        <taxon>Neisseriaceae</taxon>
        <taxon>Vitreoscilla</taxon>
    </lineage>
</organism>
<sequence length="182" mass="21450">MLILVDQDGVLADFEQAFYQAWQRSPMQQDFPAIAPEHRRHFYPRDDYPTQYAQATRDIIASKGFFRNLRPIEGAINGMKAMQEAGHEVVICTAPINEYQHCVPEKYEWVEEHLGMEWTRRMIVTKDKTLVYGDVLIDDRPEIHGHRAPQWQHVLFDQAYNRHISTTPRLTWNQWQTVLATL</sequence>
<keyword evidence="3" id="KW-1185">Reference proteome</keyword>
<gene>
    <name evidence="2" type="ORF">LVJ82_18060</name>
</gene>
<evidence type="ECO:0000256" key="1">
    <source>
        <dbReference type="ARBA" id="ARBA00009589"/>
    </source>
</evidence>
<dbReference type="Gene3D" id="3.40.50.1000">
    <property type="entry name" value="HAD superfamily/HAD-like"/>
    <property type="match status" value="1"/>
</dbReference>
<dbReference type="SFLD" id="SFLDG01145">
    <property type="entry name" value="C1.2.1"/>
    <property type="match status" value="1"/>
</dbReference>
<proteinExistence type="inferred from homology"/>
<dbReference type="SFLD" id="SFLDG01126">
    <property type="entry name" value="C1.2:_Nucleotidase_Like"/>
    <property type="match status" value="1"/>
</dbReference>
<dbReference type="EMBL" id="CP091511">
    <property type="protein sequence ID" value="UOO89321.1"/>
    <property type="molecule type" value="Genomic_DNA"/>
</dbReference>
<dbReference type="InterPro" id="IPR036412">
    <property type="entry name" value="HAD-like_sf"/>
</dbReference>
<dbReference type="Gene3D" id="1.10.40.40">
    <property type="entry name" value="Deoxyribonucleotidase, domain 2"/>
    <property type="match status" value="1"/>
</dbReference>
<dbReference type="PANTHER" id="PTHR16504:SF4">
    <property type="entry name" value="5'(3')-DEOXYRIBONUCLEOTIDASE"/>
    <property type="match status" value="1"/>
</dbReference>
<dbReference type="PANTHER" id="PTHR16504">
    <property type="entry name" value="5'(3')-DEOXYRIBONUCLEOTIDASE"/>
    <property type="match status" value="1"/>
</dbReference>
<dbReference type="InterPro" id="IPR023214">
    <property type="entry name" value="HAD_sf"/>
</dbReference>
<name>A0ABY4E0J3_9NEIS</name>
<dbReference type="Pfam" id="PF06941">
    <property type="entry name" value="NT5C"/>
    <property type="match status" value="1"/>
</dbReference>
<protein>
    <submittedName>
        <fullName evidence="2">5'-3'-deoxyribonucleotidase</fullName>
    </submittedName>
</protein>
<dbReference type="SUPFAM" id="SSF56784">
    <property type="entry name" value="HAD-like"/>
    <property type="match status" value="1"/>
</dbReference>
<dbReference type="InterPro" id="IPR010708">
    <property type="entry name" value="5'(3')-deoxyribonucleotidase"/>
</dbReference>
<dbReference type="Proteomes" id="UP000832011">
    <property type="component" value="Chromosome"/>
</dbReference>